<dbReference type="Gene3D" id="3.40.960.10">
    <property type="entry name" value="VSR Endonuclease"/>
    <property type="match status" value="1"/>
</dbReference>
<dbReference type="GO" id="GO:0016301">
    <property type="term" value="F:kinase activity"/>
    <property type="evidence" value="ECO:0007669"/>
    <property type="project" value="UniProtKB-KW"/>
</dbReference>
<dbReference type="RefSeq" id="WP_273438060.1">
    <property type="nucleotide sequence ID" value="NZ_PKUN01000003.1"/>
</dbReference>
<proteinExistence type="predicted"/>
<dbReference type="EMBL" id="PKUN01000003">
    <property type="protein sequence ID" value="PLX62869.1"/>
    <property type="molecule type" value="Genomic_DNA"/>
</dbReference>
<comment type="caution">
    <text evidence="1">The sequence shown here is derived from an EMBL/GenBank/DDBJ whole genome shotgun (WGS) entry which is preliminary data.</text>
</comment>
<name>A0A2N6CZQ0_9GAMM</name>
<keyword evidence="1" id="KW-0808">Transferase</keyword>
<reference evidence="1 2" key="1">
    <citation type="submission" date="2017-11" db="EMBL/GenBank/DDBJ databases">
        <title>Genome-resolved metagenomics identifies genetic mobility, metabolic interactions, and unexpected diversity in perchlorate-reducing communities.</title>
        <authorList>
            <person name="Barnum T.P."/>
            <person name="Figueroa I.A."/>
            <person name="Carlstrom C.I."/>
            <person name="Lucas L.N."/>
            <person name="Engelbrektson A.L."/>
            <person name="Coates J.D."/>
        </authorList>
    </citation>
    <scope>NUCLEOTIDE SEQUENCE [LARGE SCALE GENOMIC DNA]</scope>
    <source>
        <strain evidence="1">BM301</strain>
    </source>
</reference>
<dbReference type="Proteomes" id="UP000235015">
    <property type="component" value="Unassembled WGS sequence"/>
</dbReference>
<keyword evidence="1" id="KW-0418">Kinase</keyword>
<evidence type="ECO:0000313" key="1">
    <source>
        <dbReference type="EMBL" id="PLX62869.1"/>
    </source>
</evidence>
<gene>
    <name evidence="1" type="ORF">C0630_04705</name>
</gene>
<accession>A0A2N6CZQ0</accession>
<protein>
    <submittedName>
        <fullName evidence="1">Glycerol kinase</fullName>
    </submittedName>
</protein>
<evidence type="ECO:0000313" key="2">
    <source>
        <dbReference type="Proteomes" id="UP000235015"/>
    </source>
</evidence>
<organism evidence="1 2">
    <name type="scientific">Sedimenticola selenatireducens</name>
    <dbReference type="NCBI Taxonomy" id="191960"/>
    <lineage>
        <taxon>Bacteria</taxon>
        <taxon>Pseudomonadati</taxon>
        <taxon>Pseudomonadota</taxon>
        <taxon>Gammaproteobacteria</taxon>
        <taxon>Chromatiales</taxon>
        <taxon>Sedimenticolaceae</taxon>
        <taxon>Sedimenticola</taxon>
    </lineage>
</organism>
<sequence length="295" mass="33830">MEDKKYLSTTKLSKKLAIPSKHLFGQLQDKCYINRKDDVWVLEQAGIDAGGKYQVSEKLGKYIVWPETFQLEKATPVGMLTATTLGQKFELSARRINQILSEHGCIKRHVKGWLVTPMGQRVGGEQREDNKSGIPFVLWPPAVATNPSLKNTIEELKGDTKEAKEFPVNAPSADKSSGFRDKMKPKLRTADGHFVRSRAEMLIDNWLYTAEIVHAYERRLPIEEEVYCDFYLPAGKVYIEFWGMESDPKYCERKKQKIGIYEQYSFSLIELNDQDISSLDDVLPRMLLKHGITTY</sequence>
<dbReference type="AlphaFoldDB" id="A0A2N6CZQ0"/>